<dbReference type="STRING" id="1817758.A2150_00540"/>
<dbReference type="InterPro" id="IPR035093">
    <property type="entry name" value="RelE/ParE_toxin_dom_sf"/>
</dbReference>
<evidence type="ECO:0000256" key="1">
    <source>
        <dbReference type="ARBA" id="ARBA00006226"/>
    </source>
</evidence>
<dbReference type="Proteomes" id="UP000177925">
    <property type="component" value="Unassembled WGS sequence"/>
</dbReference>
<dbReference type="SUPFAM" id="SSF143011">
    <property type="entry name" value="RelE-like"/>
    <property type="match status" value="1"/>
</dbReference>
<dbReference type="Pfam" id="PF05016">
    <property type="entry name" value="ParE_toxin"/>
    <property type="match status" value="1"/>
</dbReference>
<dbReference type="InterPro" id="IPR051803">
    <property type="entry name" value="TA_system_RelE-like_toxin"/>
</dbReference>
<dbReference type="PANTHER" id="PTHR33755">
    <property type="entry name" value="TOXIN PARE1-RELATED"/>
    <property type="match status" value="1"/>
</dbReference>
<comment type="caution">
    <text evidence="3">The sequence shown here is derived from an EMBL/GenBank/DDBJ whole genome shotgun (WGS) entry which is preliminary data.</text>
</comment>
<proteinExistence type="inferred from homology"/>
<protein>
    <submittedName>
        <fullName evidence="3">Plasmid stabilization protein</fullName>
    </submittedName>
</protein>
<evidence type="ECO:0000313" key="4">
    <source>
        <dbReference type="Proteomes" id="UP000177925"/>
    </source>
</evidence>
<sequence length="99" mass="11415">MAQTLIWSHEALDDIDRIAEYISRDSPAHAQQVVERLLDFADELPAHPKLGRVVPELADPNVRERFLYSYRLIYELTGNTIHVLAVIHGKRLLESVERL</sequence>
<gene>
    <name evidence="3" type="ORF">A2150_00540</name>
</gene>
<dbReference type="InterPro" id="IPR007712">
    <property type="entry name" value="RelE/ParE_toxin"/>
</dbReference>
<evidence type="ECO:0000256" key="2">
    <source>
        <dbReference type="ARBA" id="ARBA00022649"/>
    </source>
</evidence>
<comment type="similarity">
    <text evidence="1">Belongs to the RelE toxin family.</text>
</comment>
<accession>A0A1F6T9N6</accession>
<dbReference type="AlphaFoldDB" id="A0A1F6T9N6"/>
<keyword evidence="2" id="KW-1277">Toxin-antitoxin system</keyword>
<name>A0A1F6T9N6_9PROT</name>
<dbReference type="Gene3D" id="3.30.2310.20">
    <property type="entry name" value="RelE-like"/>
    <property type="match status" value="1"/>
</dbReference>
<dbReference type="PANTHER" id="PTHR33755:SF5">
    <property type="entry name" value="TYPE II TOXIN-ANTITOXIN SYSTEM RELE_PARE FAMILY TOXIN"/>
    <property type="match status" value="1"/>
</dbReference>
<evidence type="ECO:0000313" key="3">
    <source>
        <dbReference type="EMBL" id="OGI41837.1"/>
    </source>
</evidence>
<dbReference type="EMBL" id="MFSS01000115">
    <property type="protein sequence ID" value="OGI41837.1"/>
    <property type="molecule type" value="Genomic_DNA"/>
</dbReference>
<organism evidence="3 4">
    <name type="scientific">Candidatus Muproteobacteria bacterium RBG_16_64_11</name>
    <dbReference type="NCBI Taxonomy" id="1817758"/>
    <lineage>
        <taxon>Bacteria</taxon>
        <taxon>Pseudomonadati</taxon>
        <taxon>Pseudomonadota</taxon>
        <taxon>Candidatus Muproteobacteria</taxon>
    </lineage>
</organism>
<reference evidence="3 4" key="1">
    <citation type="journal article" date="2016" name="Nat. Commun.">
        <title>Thousands of microbial genomes shed light on interconnected biogeochemical processes in an aquifer system.</title>
        <authorList>
            <person name="Anantharaman K."/>
            <person name="Brown C.T."/>
            <person name="Hug L.A."/>
            <person name="Sharon I."/>
            <person name="Castelle C.J."/>
            <person name="Probst A.J."/>
            <person name="Thomas B.C."/>
            <person name="Singh A."/>
            <person name="Wilkins M.J."/>
            <person name="Karaoz U."/>
            <person name="Brodie E.L."/>
            <person name="Williams K.H."/>
            <person name="Hubbard S.S."/>
            <person name="Banfield J.F."/>
        </authorList>
    </citation>
    <scope>NUCLEOTIDE SEQUENCE [LARGE SCALE GENOMIC DNA]</scope>
</reference>